<evidence type="ECO:0000313" key="2">
    <source>
        <dbReference type="Proteomes" id="UP000233100"/>
    </source>
</evidence>
<sequence length="45" mass="5216">MCWKISMKLLSPEKSLLCYTICVLLKICSAKHLHQFKCCDLCILI</sequence>
<protein>
    <submittedName>
        <fullName evidence="1">Uncharacterized protein</fullName>
    </submittedName>
</protein>
<reference evidence="1 2" key="1">
    <citation type="submission" date="2013-03" db="EMBL/GenBank/DDBJ databases">
        <authorList>
            <person name="Warren W."/>
            <person name="Wilson R.K."/>
        </authorList>
    </citation>
    <scope>NUCLEOTIDE SEQUENCE</scope>
</reference>
<accession>A0A7N9CN65</accession>
<proteinExistence type="predicted"/>
<reference evidence="1" key="3">
    <citation type="submission" date="2025-09" db="UniProtKB">
        <authorList>
            <consortium name="Ensembl"/>
        </authorList>
    </citation>
    <scope>IDENTIFICATION</scope>
</reference>
<keyword evidence="2" id="KW-1185">Reference proteome</keyword>
<dbReference type="Ensembl" id="ENSMFAT00000092900.1">
    <property type="protein sequence ID" value="ENSMFAP00000052594.1"/>
    <property type="gene ID" value="ENSMFAG00000050164.1"/>
</dbReference>
<organism evidence="1 2">
    <name type="scientific">Macaca fascicularis</name>
    <name type="common">Crab-eating macaque</name>
    <name type="synonym">Cynomolgus monkey</name>
    <dbReference type="NCBI Taxonomy" id="9541"/>
    <lineage>
        <taxon>Eukaryota</taxon>
        <taxon>Metazoa</taxon>
        <taxon>Chordata</taxon>
        <taxon>Craniata</taxon>
        <taxon>Vertebrata</taxon>
        <taxon>Euteleostomi</taxon>
        <taxon>Mammalia</taxon>
        <taxon>Eutheria</taxon>
        <taxon>Euarchontoglires</taxon>
        <taxon>Primates</taxon>
        <taxon>Haplorrhini</taxon>
        <taxon>Catarrhini</taxon>
        <taxon>Cercopithecidae</taxon>
        <taxon>Cercopithecinae</taxon>
        <taxon>Macaca</taxon>
    </lineage>
</organism>
<evidence type="ECO:0000313" key="1">
    <source>
        <dbReference type="Ensembl" id="ENSMFAP00000052594.1"/>
    </source>
</evidence>
<dbReference type="AlphaFoldDB" id="A0A7N9CN65"/>
<dbReference type="Proteomes" id="UP000233100">
    <property type="component" value="Chromosome 11"/>
</dbReference>
<name>A0A7N9CN65_MACFA</name>
<reference evidence="1" key="2">
    <citation type="submission" date="2025-08" db="UniProtKB">
        <authorList>
            <consortium name="Ensembl"/>
        </authorList>
    </citation>
    <scope>IDENTIFICATION</scope>
</reference>